<dbReference type="SMART" id="SM00481">
    <property type="entry name" value="POLIIIAc"/>
    <property type="match status" value="1"/>
</dbReference>
<dbReference type="EMBL" id="QKMR01000021">
    <property type="protein sequence ID" value="PYG85873.1"/>
    <property type="molecule type" value="Genomic_DNA"/>
</dbReference>
<evidence type="ECO:0000313" key="2">
    <source>
        <dbReference type="EMBL" id="PYG85873.1"/>
    </source>
</evidence>
<dbReference type="InterPro" id="IPR016195">
    <property type="entry name" value="Pol/histidinol_Pase-like"/>
</dbReference>
<sequence length="246" mass="27530">MRIVADTHTHTISSGHAYSTIQENAKEAFANGIQMINMSDHGPAMSGAPFRYHFGNLEIIPDSLYGVRVLKGVELNIMNYSGKVDLDGYYLEKLDLVLASYHDICIKPAAIEEHTAGAIHIISDPYIDVFAHPGNPQFQIDIEKVVKAARDYNKIIEINNQSVVVRRGSEKNCLQIARMCKKYGVRVTTGSDAHISFGIGRFDFVAKLLEEAEMPEELVITTSLGKMEDYLIERRKRIGKPAGRKY</sequence>
<dbReference type="GO" id="GO:0008270">
    <property type="term" value="F:zinc ion binding"/>
    <property type="evidence" value="ECO:0007669"/>
    <property type="project" value="TreeGrafter"/>
</dbReference>
<comment type="caution">
    <text evidence="2">The sequence shown here is derived from an EMBL/GenBank/DDBJ whole genome shotgun (WGS) entry which is preliminary data.</text>
</comment>
<dbReference type="GO" id="GO:0042578">
    <property type="term" value="F:phosphoric ester hydrolase activity"/>
    <property type="evidence" value="ECO:0007669"/>
    <property type="project" value="TreeGrafter"/>
</dbReference>
<gene>
    <name evidence="2" type="ORF">LY28_03027</name>
</gene>
<dbReference type="Proteomes" id="UP000248132">
    <property type="component" value="Unassembled WGS sequence"/>
</dbReference>
<dbReference type="Gene3D" id="3.20.20.140">
    <property type="entry name" value="Metal-dependent hydrolases"/>
    <property type="match status" value="1"/>
</dbReference>
<dbReference type="PANTHER" id="PTHR36928:SF1">
    <property type="entry name" value="PHOSPHATASE YCDX-RELATED"/>
    <property type="match status" value="1"/>
</dbReference>
<dbReference type="RefSeq" id="WP_110463003.1">
    <property type="nucleotide sequence ID" value="NZ_QKMR01000021.1"/>
</dbReference>
<name>A0A318XJ47_9FIRM</name>
<dbReference type="AlphaFoldDB" id="A0A318XJ47"/>
<reference evidence="2 3" key="1">
    <citation type="submission" date="2018-06" db="EMBL/GenBank/DDBJ databases">
        <title>Genomic Encyclopedia of Type Strains, Phase I: the one thousand microbial genomes (KMG-I) project.</title>
        <authorList>
            <person name="Kyrpides N."/>
        </authorList>
    </citation>
    <scope>NUCLEOTIDE SEQUENCE [LARGE SCALE GENOMIC DNA]</scope>
    <source>
        <strain evidence="2 3">DSM 19573</strain>
    </source>
</reference>
<dbReference type="Pfam" id="PF02811">
    <property type="entry name" value="PHP"/>
    <property type="match status" value="1"/>
</dbReference>
<dbReference type="InterPro" id="IPR050243">
    <property type="entry name" value="PHP_phosphatase"/>
</dbReference>
<dbReference type="PANTHER" id="PTHR36928">
    <property type="entry name" value="PHOSPHATASE YCDX-RELATED"/>
    <property type="match status" value="1"/>
</dbReference>
<keyword evidence="2" id="KW-0378">Hydrolase</keyword>
<protein>
    <submittedName>
        <fullName evidence="2">Putative hydrolase</fullName>
    </submittedName>
</protein>
<accession>A0A318XJ47</accession>
<keyword evidence="3" id="KW-1185">Reference proteome</keyword>
<dbReference type="OrthoDB" id="9808747at2"/>
<evidence type="ECO:0000313" key="3">
    <source>
        <dbReference type="Proteomes" id="UP000248132"/>
    </source>
</evidence>
<feature type="domain" description="Polymerase/histidinol phosphatase N-terminal" evidence="1">
    <location>
        <begin position="5"/>
        <end position="79"/>
    </location>
</feature>
<proteinExistence type="predicted"/>
<dbReference type="InterPro" id="IPR003141">
    <property type="entry name" value="Pol/His_phosphatase_N"/>
</dbReference>
<evidence type="ECO:0000259" key="1">
    <source>
        <dbReference type="SMART" id="SM00481"/>
    </source>
</evidence>
<dbReference type="InterPro" id="IPR004013">
    <property type="entry name" value="PHP_dom"/>
</dbReference>
<dbReference type="CDD" id="cd07437">
    <property type="entry name" value="PHP_HisPPase_Ycdx_like"/>
    <property type="match status" value="1"/>
</dbReference>
<dbReference type="GO" id="GO:0005829">
    <property type="term" value="C:cytosol"/>
    <property type="evidence" value="ECO:0007669"/>
    <property type="project" value="TreeGrafter"/>
</dbReference>
<organism evidence="2 3">
    <name type="scientific">Ruminiclostridium sufflavum DSM 19573</name>
    <dbReference type="NCBI Taxonomy" id="1121337"/>
    <lineage>
        <taxon>Bacteria</taxon>
        <taxon>Bacillati</taxon>
        <taxon>Bacillota</taxon>
        <taxon>Clostridia</taxon>
        <taxon>Eubacteriales</taxon>
        <taxon>Oscillospiraceae</taxon>
        <taxon>Ruminiclostridium</taxon>
    </lineage>
</organism>
<dbReference type="SUPFAM" id="SSF89550">
    <property type="entry name" value="PHP domain-like"/>
    <property type="match status" value="1"/>
</dbReference>
<dbReference type="NCBIfam" id="NF006702">
    <property type="entry name" value="PRK09248.1"/>
    <property type="match status" value="1"/>
</dbReference>